<organism evidence="1 2">
    <name type="scientific">Populus alba x Populus x berolinensis</name>
    <dbReference type="NCBI Taxonomy" id="444605"/>
    <lineage>
        <taxon>Eukaryota</taxon>
        <taxon>Viridiplantae</taxon>
        <taxon>Streptophyta</taxon>
        <taxon>Embryophyta</taxon>
        <taxon>Tracheophyta</taxon>
        <taxon>Spermatophyta</taxon>
        <taxon>Magnoliopsida</taxon>
        <taxon>eudicotyledons</taxon>
        <taxon>Gunneridae</taxon>
        <taxon>Pentapetalae</taxon>
        <taxon>rosids</taxon>
        <taxon>fabids</taxon>
        <taxon>Malpighiales</taxon>
        <taxon>Salicaceae</taxon>
        <taxon>Saliceae</taxon>
        <taxon>Populus</taxon>
    </lineage>
</organism>
<dbReference type="Proteomes" id="UP001164929">
    <property type="component" value="Chromosome 2"/>
</dbReference>
<keyword evidence="2" id="KW-1185">Reference proteome</keyword>
<sequence>MEKWQEEIEELRLLDAYQMRRQVVFFIMQDMYSKILTLTLEGNSEKSPRNLNLPVEMHFQKIFHYFRIIKISQE</sequence>
<dbReference type="EMBL" id="JAQIZT010000002">
    <property type="protein sequence ID" value="KAJ7008022.1"/>
    <property type="molecule type" value="Genomic_DNA"/>
</dbReference>
<gene>
    <name evidence="1" type="ORF">NC653_006904</name>
</gene>
<evidence type="ECO:0000313" key="1">
    <source>
        <dbReference type="EMBL" id="KAJ7008022.1"/>
    </source>
</evidence>
<proteinExistence type="predicted"/>
<name>A0AAD6RGZ5_9ROSI</name>
<accession>A0AAD6RGZ5</accession>
<protein>
    <submittedName>
        <fullName evidence="1">Uncharacterized protein</fullName>
    </submittedName>
</protein>
<reference evidence="1" key="1">
    <citation type="journal article" date="2023" name="Mol. Ecol. Resour.">
        <title>Chromosome-level genome assembly of a triploid poplar Populus alba 'Berolinensis'.</title>
        <authorList>
            <person name="Chen S."/>
            <person name="Yu Y."/>
            <person name="Wang X."/>
            <person name="Wang S."/>
            <person name="Zhang T."/>
            <person name="Zhou Y."/>
            <person name="He R."/>
            <person name="Meng N."/>
            <person name="Wang Y."/>
            <person name="Liu W."/>
            <person name="Liu Z."/>
            <person name="Liu J."/>
            <person name="Guo Q."/>
            <person name="Huang H."/>
            <person name="Sederoff R.R."/>
            <person name="Wang G."/>
            <person name="Qu G."/>
            <person name="Chen S."/>
        </authorList>
    </citation>
    <scope>NUCLEOTIDE SEQUENCE</scope>
    <source>
        <strain evidence="1">SC-2020</strain>
    </source>
</reference>
<evidence type="ECO:0000313" key="2">
    <source>
        <dbReference type="Proteomes" id="UP001164929"/>
    </source>
</evidence>
<dbReference type="AlphaFoldDB" id="A0AAD6RGZ5"/>
<comment type="caution">
    <text evidence="1">The sequence shown here is derived from an EMBL/GenBank/DDBJ whole genome shotgun (WGS) entry which is preliminary data.</text>
</comment>